<dbReference type="NCBIfam" id="NF005593">
    <property type="entry name" value="PRK07324.1"/>
    <property type="match status" value="1"/>
</dbReference>
<comment type="cofactor">
    <cofactor evidence="1">
        <name>pyridoxal 5'-phosphate</name>
        <dbReference type="ChEBI" id="CHEBI:597326"/>
    </cofactor>
</comment>
<protein>
    <recommendedName>
        <fullName evidence="1">Aminotransferase</fullName>
        <ecNumber evidence="1">2.6.1.-</ecNumber>
    </recommendedName>
</protein>
<gene>
    <name evidence="3" type="ORF">C5750_24150</name>
</gene>
<reference evidence="3 4" key="1">
    <citation type="submission" date="2018-02" db="EMBL/GenBank/DDBJ databases">
        <title>The draft genome of Phyllobacterium myrsinacearum DSM5892.</title>
        <authorList>
            <person name="Li L."/>
            <person name="Liu L."/>
            <person name="Zhang X."/>
            <person name="Wang T."/>
        </authorList>
    </citation>
    <scope>NUCLEOTIDE SEQUENCE [LARGE SCALE GENOMIC DNA]</scope>
    <source>
        <strain evidence="3 4">DSM 5892</strain>
    </source>
</reference>
<proteinExistence type="inferred from homology"/>
<dbReference type="InterPro" id="IPR004839">
    <property type="entry name" value="Aminotransferase_I/II_large"/>
</dbReference>
<evidence type="ECO:0000259" key="2">
    <source>
        <dbReference type="Pfam" id="PF00155"/>
    </source>
</evidence>
<dbReference type="PANTHER" id="PTHR43510:SF1">
    <property type="entry name" value="AMINOTRANSFERASE FUNCTION, HYPOTHETICAL (EUROFUNG)"/>
    <property type="match status" value="1"/>
</dbReference>
<dbReference type="Pfam" id="PF00155">
    <property type="entry name" value="Aminotran_1_2"/>
    <property type="match status" value="1"/>
</dbReference>
<keyword evidence="4" id="KW-1185">Reference proteome</keyword>
<dbReference type="SUPFAM" id="SSF53383">
    <property type="entry name" value="PLP-dependent transferases"/>
    <property type="match status" value="1"/>
</dbReference>
<organism evidence="3 4">
    <name type="scientific">Phyllobacterium myrsinacearum</name>
    <dbReference type="NCBI Taxonomy" id="28101"/>
    <lineage>
        <taxon>Bacteria</taxon>
        <taxon>Pseudomonadati</taxon>
        <taxon>Pseudomonadota</taxon>
        <taxon>Alphaproteobacteria</taxon>
        <taxon>Hyphomicrobiales</taxon>
        <taxon>Phyllobacteriaceae</taxon>
        <taxon>Phyllobacterium</taxon>
    </lineage>
</organism>
<evidence type="ECO:0000256" key="1">
    <source>
        <dbReference type="RuleBase" id="RU000481"/>
    </source>
</evidence>
<dbReference type="GO" id="GO:0008483">
    <property type="term" value="F:transaminase activity"/>
    <property type="evidence" value="ECO:0007669"/>
    <property type="project" value="UniProtKB-KW"/>
</dbReference>
<evidence type="ECO:0000313" key="4">
    <source>
        <dbReference type="Proteomes" id="UP000238563"/>
    </source>
</evidence>
<name>A0A2S9JAY3_9HYPH</name>
<dbReference type="InterPro" id="IPR015422">
    <property type="entry name" value="PyrdxlP-dep_Trfase_small"/>
</dbReference>
<dbReference type="Gene3D" id="3.90.1150.10">
    <property type="entry name" value="Aspartate Aminotransferase, domain 1"/>
    <property type="match status" value="1"/>
</dbReference>
<keyword evidence="1 3" id="KW-0032">Aminotransferase</keyword>
<dbReference type="AlphaFoldDB" id="A0A2S9JAY3"/>
<dbReference type="CDD" id="cd00609">
    <property type="entry name" value="AAT_like"/>
    <property type="match status" value="1"/>
</dbReference>
<dbReference type="PANTHER" id="PTHR43510">
    <property type="entry name" value="AMINOTRANSFERASE FUNCTION, HYPOTHETICAL (EUROFUNG)"/>
    <property type="match status" value="1"/>
</dbReference>
<comment type="caution">
    <text evidence="3">The sequence shown here is derived from an EMBL/GenBank/DDBJ whole genome shotgun (WGS) entry which is preliminary data.</text>
</comment>
<dbReference type="InterPro" id="IPR015424">
    <property type="entry name" value="PyrdxlP-dep_Trfase"/>
</dbReference>
<dbReference type="PROSITE" id="PS00105">
    <property type="entry name" value="AA_TRANSFER_CLASS_1"/>
    <property type="match status" value="1"/>
</dbReference>
<dbReference type="EC" id="2.6.1.-" evidence="1"/>
<dbReference type="EMBL" id="PVBT01000009">
    <property type="protein sequence ID" value="PRD49919.1"/>
    <property type="molecule type" value="Genomic_DNA"/>
</dbReference>
<dbReference type="OrthoDB" id="9803354at2"/>
<evidence type="ECO:0000313" key="3">
    <source>
        <dbReference type="EMBL" id="PRD49919.1"/>
    </source>
</evidence>
<keyword evidence="1 3" id="KW-0808">Transferase</keyword>
<dbReference type="Proteomes" id="UP000238563">
    <property type="component" value="Unassembled WGS sequence"/>
</dbReference>
<dbReference type="InterPro" id="IPR015421">
    <property type="entry name" value="PyrdxlP-dep_Trfase_major"/>
</dbReference>
<dbReference type="InterPro" id="IPR004838">
    <property type="entry name" value="NHTrfase_class1_PyrdxlP-BS"/>
</dbReference>
<sequence length="377" mass="41815">MKIRKFGVEIWMNKYETQCELNLAETCVESLTVAELLDMAGINDIAQQLHPLKLTYGEIEGSVRLRNLVADLYEKQKMENVVTTHGAIGANALVHQTLVERGDRVVSVLPTYQQHYSIPESIGADTQILKLTEKTRFLPDLEELKTMATPGTKLIAINNPNNPTGSLMDRAYLEKIVEIARDCGAWILCDEVYRGTDQEGELGMTASIADLYEKGISTGSMSKTYSLAGLRLGWIAGPVELIHAVSVHRDYNTISVGMLDDHFAAIALENKHKILKRSHEITRTNLAILSEWVDAEPLISWIKPKSGTTALLKYDLPISSEEFCIRLLKKTGVMFTPGSAMDMEGYLRIGYTNGEAVLREGLKRVSAFLREAASLAA</sequence>
<feature type="domain" description="Aminotransferase class I/classII large" evidence="2">
    <location>
        <begin position="55"/>
        <end position="363"/>
    </location>
</feature>
<dbReference type="GO" id="GO:0030170">
    <property type="term" value="F:pyridoxal phosphate binding"/>
    <property type="evidence" value="ECO:0007669"/>
    <property type="project" value="InterPro"/>
</dbReference>
<dbReference type="Gene3D" id="3.40.640.10">
    <property type="entry name" value="Type I PLP-dependent aspartate aminotransferase-like (Major domain)"/>
    <property type="match status" value="1"/>
</dbReference>
<comment type="similarity">
    <text evidence="1">Belongs to the class-I pyridoxal-phosphate-dependent aminotransferase family.</text>
</comment>
<dbReference type="RefSeq" id="WP_105737606.1">
    <property type="nucleotide sequence ID" value="NZ_PVBT01000009.1"/>
</dbReference>
<accession>A0A2S9JAY3</accession>